<feature type="transmembrane region" description="Helical" evidence="4">
    <location>
        <begin position="162"/>
        <end position="183"/>
    </location>
</feature>
<dbReference type="InterPro" id="IPR032675">
    <property type="entry name" value="LRR_dom_sf"/>
</dbReference>
<dbReference type="AlphaFoldDB" id="A0A418AJ75"/>
<evidence type="ECO:0000256" key="1">
    <source>
        <dbReference type="ARBA" id="ARBA00022737"/>
    </source>
</evidence>
<dbReference type="SMART" id="SM00004">
    <property type="entry name" value="NL"/>
    <property type="match status" value="1"/>
</dbReference>
<feature type="transmembrane region" description="Helical" evidence="4">
    <location>
        <begin position="49"/>
        <end position="70"/>
    </location>
</feature>
<keyword evidence="2" id="KW-1015">Disulfide bond</keyword>
<dbReference type="SUPFAM" id="SSF52058">
    <property type="entry name" value="L domain-like"/>
    <property type="match status" value="1"/>
</dbReference>
<keyword evidence="4" id="KW-1133">Transmembrane helix</keyword>
<gene>
    <name evidence="6" type="ORF">DYB32_009135</name>
</gene>
<reference evidence="6 7" key="1">
    <citation type="submission" date="2018-08" db="EMBL/GenBank/DDBJ databases">
        <title>Aphanomyces genome sequencing and annotation.</title>
        <authorList>
            <person name="Minardi D."/>
            <person name="Oidtmann B."/>
            <person name="Van Der Giezen M."/>
            <person name="Studholme D.J."/>
        </authorList>
    </citation>
    <scope>NUCLEOTIDE SEQUENCE [LARGE SCALE GENOMIC DNA]</scope>
    <source>
        <strain evidence="6 7">NJM0002</strain>
    </source>
</reference>
<keyword evidence="7" id="KW-1185">Reference proteome</keyword>
<evidence type="ECO:0000256" key="3">
    <source>
        <dbReference type="ARBA" id="ARBA00023180"/>
    </source>
</evidence>
<dbReference type="Proteomes" id="UP000285060">
    <property type="component" value="Unassembled WGS sequence"/>
</dbReference>
<evidence type="ECO:0000313" key="6">
    <source>
        <dbReference type="EMBL" id="RHY23567.1"/>
    </source>
</evidence>
<evidence type="ECO:0000256" key="4">
    <source>
        <dbReference type="SAM" id="Phobius"/>
    </source>
</evidence>
<organism evidence="6 7">
    <name type="scientific">Aphanomyces invadans</name>
    <dbReference type="NCBI Taxonomy" id="157072"/>
    <lineage>
        <taxon>Eukaryota</taxon>
        <taxon>Sar</taxon>
        <taxon>Stramenopiles</taxon>
        <taxon>Oomycota</taxon>
        <taxon>Saprolegniomycetes</taxon>
        <taxon>Saprolegniales</taxon>
        <taxon>Verrucalvaceae</taxon>
        <taxon>Aphanomyces</taxon>
    </lineage>
</organism>
<feature type="transmembrane region" description="Helical" evidence="4">
    <location>
        <begin position="309"/>
        <end position="333"/>
    </location>
</feature>
<dbReference type="Gene3D" id="3.30.300.320">
    <property type="match status" value="1"/>
</dbReference>
<accession>A0A418AJ75</accession>
<dbReference type="EMBL" id="QUSY01001794">
    <property type="protein sequence ID" value="RHY23567.1"/>
    <property type="molecule type" value="Genomic_DNA"/>
</dbReference>
<name>A0A418AJ75_9STRA</name>
<keyword evidence="4" id="KW-0812">Transmembrane</keyword>
<dbReference type="VEuPathDB" id="FungiDB:H310_07673"/>
<evidence type="ECO:0000313" key="7">
    <source>
        <dbReference type="Proteomes" id="UP000285060"/>
    </source>
</evidence>
<keyword evidence="1" id="KW-0677">Repeat</keyword>
<feature type="transmembrane region" description="Helical" evidence="4">
    <location>
        <begin position="195"/>
        <end position="223"/>
    </location>
</feature>
<dbReference type="Gene3D" id="3.80.10.10">
    <property type="entry name" value="Ribonuclease Inhibitor"/>
    <property type="match status" value="1"/>
</dbReference>
<keyword evidence="3" id="KW-0325">Glycoprotein</keyword>
<dbReference type="InterPro" id="IPR000800">
    <property type="entry name" value="Notch_dom"/>
</dbReference>
<feature type="transmembrane region" description="Helical" evidence="4">
    <location>
        <begin position="82"/>
        <end position="101"/>
    </location>
</feature>
<keyword evidence="4" id="KW-0472">Membrane</keyword>
<comment type="caution">
    <text evidence="6">The sequence shown here is derived from an EMBL/GenBank/DDBJ whole genome shotgun (WGS) entry which is preliminary data.</text>
</comment>
<sequence length="647" mass="72231">MDPNIYTWRGLHFLPQHTGMAPRIVAVQSAARPGQSVDLVEMIQPPTLALARAKHVISALYFALTAMVYVSSTSEEQHSVHVYAPGAMIGINLLLTLLHLYGFGRTYGYFTCLRLHIMMARPGYRRRWRLPKAVELPLIHTIDVVCQSYQAYRMSLHMVNRIQAFVFTVTMSLYCLVTPWFLMARHGYVRQSAVLIVNSFLGFFLSVAFPMCTFLIPIIRLLLVRRLQKHDKYVTETLLLGRHMVVSSLGDLISKTTIQLSSYIALRRLVESVDPVKSVASTAMSTKELRRPSGWNRIRVYVRTPRRLLVVYVAANVAWGVALIALTTAATFFRTECPLATCALDVAPWFDLTCHCAYVEINCATTGEIAGDTIDHLLDAHVIGTSVFFLDIRRCPLPHGIAMTTLTPFHQLHAIFIYFSNMTDWPMDDITFPSTMTALHIRGSQLRTLPPVLSNLPPSLVYLRVQDSPIDALPDVFLDAWMARLSSLTLAMLHLTSLSPRLTSMAHIALLDFRGNNISTLPRQWTATDGNETTSIEPLFLASVDLSANSIVDGPWALVNENRVSLELSSNPISSIHATTAAETLETRLVVVDDTPYCRSSDAGSYCQVKCARLCLATMIGDFRCDYECYNPSCDFDGGDCDGFGFD</sequence>
<dbReference type="Pfam" id="PF00066">
    <property type="entry name" value="Notch"/>
    <property type="match status" value="1"/>
</dbReference>
<proteinExistence type="predicted"/>
<feature type="domain" description="LNR" evidence="5">
    <location>
        <begin position="600"/>
        <end position="642"/>
    </location>
</feature>
<protein>
    <recommendedName>
        <fullName evidence="5">LNR domain-containing protein</fullName>
    </recommendedName>
</protein>
<evidence type="ECO:0000256" key="2">
    <source>
        <dbReference type="ARBA" id="ARBA00023157"/>
    </source>
</evidence>
<evidence type="ECO:0000259" key="5">
    <source>
        <dbReference type="SMART" id="SM00004"/>
    </source>
</evidence>